<dbReference type="AlphaFoldDB" id="A0A151T3D7"/>
<dbReference type="Gramene" id="C.cajan_15605.t">
    <property type="protein sequence ID" value="C.cajan_15605.t.cds1"/>
    <property type="gene ID" value="C.cajan_15605"/>
</dbReference>
<gene>
    <name evidence="1" type="ORF">KK1_016053</name>
</gene>
<protein>
    <submittedName>
        <fullName evidence="1">Uncharacterized protein</fullName>
    </submittedName>
</protein>
<feature type="non-terminal residue" evidence="1">
    <location>
        <position position="1"/>
    </location>
</feature>
<evidence type="ECO:0000313" key="1">
    <source>
        <dbReference type="EMBL" id="KYP61560.1"/>
    </source>
</evidence>
<organism evidence="1 2">
    <name type="scientific">Cajanus cajan</name>
    <name type="common">Pigeon pea</name>
    <name type="synonym">Cajanus indicus</name>
    <dbReference type="NCBI Taxonomy" id="3821"/>
    <lineage>
        <taxon>Eukaryota</taxon>
        <taxon>Viridiplantae</taxon>
        <taxon>Streptophyta</taxon>
        <taxon>Embryophyta</taxon>
        <taxon>Tracheophyta</taxon>
        <taxon>Spermatophyta</taxon>
        <taxon>Magnoliopsida</taxon>
        <taxon>eudicotyledons</taxon>
        <taxon>Gunneridae</taxon>
        <taxon>Pentapetalae</taxon>
        <taxon>rosids</taxon>
        <taxon>fabids</taxon>
        <taxon>Fabales</taxon>
        <taxon>Fabaceae</taxon>
        <taxon>Papilionoideae</taxon>
        <taxon>50 kb inversion clade</taxon>
        <taxon>NPAAA clade</taxon>
        <taxon>indigoferoid/millettioid clade</taxon>
        <taxon>Phaseoleae</taxon>
        <taxon>Cajanus</taxon>
    </lineage>
</organism>
<evidence type="ECO:0000313" key="2">
    <source>
        <dbReference type="Proteomes" id="UP000075243"/>
    </source>
</evidence>
<reference evidence="1 2" key="1">
    <citation type="journal article" date="2012" name="Nat. Biotechnol.">
        <title>Draft genome sequence of pigeonpea (Cajanus cajan), an orphan legume crop of resource-poor farmers.</title>
        <authorList>
            <person name="Varshney R.K."/>
            <person name="Chen W."/>
            <person name="Li Y."/>
            <person name="Bharti A.K."/>
            <person name="Saxena R.K."/>
            <person name="Schlueter J.A."/>
            <person name="Donoghue M.T."/>
            <person name="Azam S."/>
            <person name="Fan G."/>
            <person name="Whaley A.M."/>
            <person name="Farmer A.D."/>
            <person name="Sheridan J."/>
            <person name="Iwata A."/>
            <person name="Tuteja R."/>
            <person name="Penmetsa R.V."/>
            <person name="Wu W."/>
            <person name="Upadhyaya H.D."/>
            <person name="Yang S.P."/>
            <person name="Shah T."/>
            <person name="Saxena K.B."/>
            <person name="Michael T."/>
            <person name="McCombie W.R."/>
            <person name="Yang B."/>
            <person name="Zhang G."/>
            <person name="Yang H."/>
            <person name="Wang J."/>
            <person name="Spillane C."/>
            <person name="Cook D.R."/>
            <person name="May G.D."/>
            <person name="Xu X."/>
            <person name="Jackson S.A."/>
        </authorList>
    </citation>
    <scope>NUCLEOTIDE SEQUENCE [LARGE SCALE GENOMIC DNA]</scope>
    <source>
        <strain evidence="2">cv. Asha</strain>
    </source>
</reference>
<accession>A0A151T3D7</accession>
<sequence>FPLKNLSHKGPKNKGPFAKNINATFGVCFEGSSLILGTMEALQSNSSSVISCIALVGIRKPLSPFRVKLEGLV</sequence>
<name>A0A151T3D7_CAJCA</name>
<dbReference type="EMBL" id="CM003610">
    <property type="protein sequence ID" value="KYP61560.1"/>
    <property type="molecule type" value="Genomic_DNA"/>
</dbReference>
<dbReference type="Proteomes" id="UP000075243">
    <property type="component" value="Chromosome 8"/>
</dbReference>
<keyword evidence="2" id="KW-1185">Reference proteome</keyword>
<proteinExistence type="predicted"/>